<sequence length="107" mass="11856">MNNNVCLYDFNQAKSNVILAFKVFAAMKATLSLDLNGKLTSTSANNDFYVATFNSCNDDNCAPFPDQMSDPSTMPKGIENWNDPQGMPWLSDVTLVFNICLFLDKNG</sequence>
<protein>
    <submittedName>
        <fullName evidence="1">Uncharacterized protein</fullName>
    </submittedName>
</protein>
<dbReference type="AlphaFoldDB" id="A0A8H7UU66"/>
<proteinExistence type="predicted"/>
<evidence type="ECO:0000313" key="2">
    <source>
        <dbReference type="Proteomes" id="UP000650833"/>
    </source>
</evidence>
<dbReference type="EMBL" id="JAEPRC010000598">
    <property type="protein sequence ID" value="KAG2194227.1"/>
    <property type="molecule type" value="Genomic_DNA"/>
</dbReference>
<reference evidence="1" key="1">
    <citation type="submission" date="2020-12" db="EMBL/GenBank/DDBJ databases">
        <title>Metabolic potential, ecology and presence of endohyphal bacteria is reflected in genomic diversity of Mucoromycotina.</title>
        <authorList>
            <person name="Muszewska A."/>
            <person name="Okrasinska A."/>
            <person name="Steczkiewicz K."/>
            <person name="Drgas O."/>
            <person name="Orlowska M."/>
            <person name="Perlinska-Lenart U."/>
            <person name="Aleksandrzak-Piekarczyk T."/>
            <person name="Szatraj K."/>
            <person name="Zielenkiewicz U."/>
            <person name="Pilsyk S."/>
            <person name="Malc E."/>
            <person name="Mieczkowski P."/>
            <person name="Kruszewska J.S."/>
            <person name="Biernat P."/>
            <person name="Pawlowska J."/>
        </authorList>
    </citation>
    <scope>NUCLEOTIDE SEQUENCE</scope>
    <source>
        <strain evidence="1">CBS 226.32</strain>
    </source>
</reference>
<evidence type="ECO:0000313" key="1">
    <source>
        <dbReference type="EMBL" id="KAG2194227.1"/>
    </source>
</evidence>
<dbReference type="OrthoDB" id="2280597at2759"/>
<gene>
    <name evidence="1" type="ORF">INT46_002778</name>
</gene>
<comment type="caution">
    <text evidence="1">The sequence shown here is derived from an EMBL/GenBank/DDBJ whole genome shotgun (WGS) entry which is preliminary data.</text>
</comment>
<accession>A0A8H7UU66</accession>
<organism evidence="1 2">
    <name type="scientific">Mucor plumbeus</name>
    <dbReference type="NCBI Taxonomy" id="97098"/>
    <lineage>
        <taxon>Eukaryota</taxon>
        <taxon>Fungi</taxon>
        <taxon>Fungi incertae sedis</taxon>
        <taxon>Mucoromycota</taxon>
        <taxon>Mucoromycotina</taxon>
        <taxon>Mucoromycetes</taxon>
        <taxon>Mucorales</taxon>
        <taxon>Mucorineae</taxon>
        <taxon>Mucoraceae</taxon>
        <taxon>Mucor</taxon>
    </lineage>
</organism>
<dbReference type="Proteomes" id="UP000650833">
    <property type="component" value="Unassembled WGS sequence"/>
</dbReference>
<keyword evidence="2" id="KW-1185">Reference proteome</keyword>
<name>A0A8H7UU66_9FUNG</name>